<dbReference type="PROSITE" id="PS51194">
    <property type="entry name" value="HELICASE_CTER"/>
    <property type="match status" value="1"/>
</dbReference>
<comment type="similarity">
    <text evidence="3">Belongs to the helicase family. RecQ subfamily.</text>
</comment>
<keyword evidence="4" id="KW-0479">Metal-binding</keyword>
<dbReference type="InterPro" id="IPR010997">
    <property type="entry name" value="HRDC-like_sf"/>
</dbReference>
<dbReference type="InterPro" id="IPR001650">
    <property type="entry name" value="Helicase_C-like"/>
</dbReference>
<dbReference type="Gene3D" id="1.10.10.10">
    <property type="entry name" value="Winged helix-like DNA-binding domain superfamily/Winged helix DNA-binding domain"/>
    <property type="match status" value="1"/>
</dbReference>
<evidence type="ECO:0000256" key="13">
    <source>
        <dbReference type="ARBA" id="ARBA00023204"/>
    </source>
</evidence>
<gene>
    <name evidence="20" type="ORF">MNBD_PLANCTO02-219</name>
</gene>
<dbReference type="PANTHER" id="PTHR13710:SF105">
    <property type="entry name" value="ATP-DEPENDENT DNA HELICASE Q1"/>
    <property type="match status" value="1"/>
</dbReference>
<dbReference type="InterPro" id="IPR027417">
    <property type="entry name" value="P-loop_NTPase"/>
</dbReference>
<dbReference type="FunFam" id="3.40.50.300:FF:000296">
    <property type="entry name" value="ATP-dependent DNA helicase RecQ"/>
    <property type="match status" value="1"/>
</dbReference>
<dbReference type="EC" id="5.6.2.4" evidence="16"/>
<keyword evidence="13" id="KW-0234">DNA repair</keyword>
<evidence type="ECO:0000256" key="11">
    <source>
        <dbReference type="ARBA" id="ARBA00023125"/>
    </source>
</evidence>
<comment type="catalytic activity">
    <reaction evidence="15">
        <text>Couples ATP hydrolysis with the unwinding of duplex DNA by translocating in the 3'-5' direction.</text>
        <dbReference type="EC" id="5.6.2.4"/>
    </reaction>
</comment>
<dbReference type="InterPro" id="IPR014001">
    <property type="entry name" value="Helicase_ATP-bd"/>
</dbReference>
<evidence type="ECO:0000256" key="10">
    <source>
        <dbReference type="ARBA" id="ARBA00022840"/>
    </source>
</evidence>
<dbReference type="GO" id="GO:0006260">
    <property type="term" value="P:DNA replication"/>
    <property type="evidence" value="ECO:0007669"/>
    <property type="project" value="InterPro"/>
</dbReference>
<dbReference type="SMART" id="SM00487">
    <property type="entry name" value="DEXDc"/>
    <property type="match status" value="1"/>
</dbReference>
<evidence type="ECO:0000256" key="5">
    <source>
        <dbReference type="ARBA" id="ARBA00022741"/>
    </source>
</evidence>
<protein>
    <recommendedName>
        <fullName evidence="16">DNA 3'-5' helicase</fullName>
        <ecNumber evidence="16">5.6.2.4</ecNumber>
    </recommendedName>
</protein>
<proteinExistence type="inferred from homology"/>
<keyword evidence="10" id="KW-0067">ATP-binding</keyword>
<dbReference type="SUPFAM" id="SSF47819">
    <property type="entry name" value="HRDC-like"/>
    <property type="match status" value="1"/>
</dbReference>
<keyword evidence="7" id="KW-0378">Hydrolase</keyword>
<evidence type="ECO:0000259" key="19">
    <source>
        <dbReference type="PROSITE" id="PS51194"/>
    </source>
</evidence>
<dbReference type="GO" id="GO:0016787">
    <property type="term" value="F:hydrolase activity"/>
    <property type="evidence" value="ECO:0007669"/>
    <property type="project" value="UniProtKB-KW"/>
</dbReference>
<keyword evidence="14" id="KW-0413">Isomerase</keyword>
<dbReference type="SMART" id="SM00341">
    <property type="entry name" value="HRDC"/>
    <property type="match status" value="1"/>
</dbReference>
<sequence length="740" mass="83765">MNAPHLTEISTDETTSKLQSILQQTWGYDSFRAHQLESMQAVMQNRDSVVVLPTGGGKSLCYQVPAVCREGLTVVVSPLISLMKDQVDALRANGIATAFLNSTLSPAESFQIQRDVSEGRIKLLYVAPERLMLQQTIDLLQSITLAFIAVDEAHCVSMWGHDFRPHYRELSQLKELFPHIGIHAYTATATERVREDIASQLKLNEPELIVGNFDRPNLSYSVERQSDRVQQICKIINRHKNESGIIYCITRKKVEETSEMLNNLGYQTLPYHAGLSAEKRQEHQESFIQDRTNTIVATIAFGMGIDKPNVRYVIHSGLPKSLENYQQEAGRAGRDGLEADCALLYTAADIITWERIFSDQPEHVLKVSLESLGKMQGYCHNFDCRHCQLVEHFGQALEEKCGAACDVCRGDFELANEPLIIGQKILSSVHKQGWMAAAGHTAKVLKGSKDKNVIKYQHHQLSTYGLLEDSSLETIKNWIHQLIAQNFLAKTGEYHQLSITPLGWQLIKEGKTPRLIQPRDETRKEKAVRTKSQNDETSWEGVDRDLFDELRKARMVVAHQRGLQPYMILGDETVRQLAKHRPSTMDGLLHMKGIGEKKRNDFGEMFLTRIEDYCTTNGVKQDVNLPTLQERKKSPTKLNASAVKAFPMFEQGLSIDDVANKMGRAVSTVSGYFGAYIQHHKITDASPWVDAETIQKVEDAILEVSDEYLRPIYDFLEEKIDYNTIRVVVECHKQHDTEEG</sequence>
<dbReference type="Pfam" id="PF00570">
    <property type="entry name" value="HRDC"/>
    <property type="match status" value="1"/>
</dbReference>
<dbReference type="Pfam" id="PF16124">
    <property type="entry name" value="RecQ_Zn_bind"/>
    <property type="match status" value="1"/>
</dbReference>
<dbReference type="GO" id="GO:0009378">
    <property type="term" value="F:four-way junction helicase activity"/>
    <property type="evidence" value="ECO:0007669"/>
    <property type="project" value="TreeGrafter"/>
</dbReference>
<dbReference type="PROSITE" id="PS50967">
    <property type="entry name" value="HRDC"/>
    <property type="match status" value="1"/>
</dbReference>
<dbReference type="InterPro" id="IPR032284">
    <property type="entry name" value="RecQ_Zn-bd"/>
</dbReference>
<feature type="domain" description="Helicase C-terminal" evidence="19">
    <location>
        <begin position="228"/>
        <end position="373"/>
    </location>
</feature>
<keyword evidence="12" id="KW-0233">DNA recombination</keyword>
<dbReference type="InterPro" id="IPR011545">
    <property type="entry name" value="DEAD/DEAH_box_helicase_dom"/>
</dbReference>
<dbReference type="GO" id="GO:0003677">
    <property type="term" value="F:DNA binding"/>
    <property type="evidence" value="ECO:0007669"/>
    <property type="project" value="UniProtKB-KW"/>
</dbReference>
<dbReference type="GO" id="GO:0006281">
    <property type="term" value="P:DNA repair"/>
    <property type="evidence" value="ECO:0007669"/>
    <property type="project" value="UniProtKB-KW"/>
</dbReference>
<dbReference type="InterPro" id="IPR029491">
    <property type="entry name" value="Helicase_HTH"/>
</dbReference>
<dbReference type="Pfam" id="PF09382">
    <property type="entry name" value="RQC"/>
    <property type="match status" value="1"/>
</dbReference>
<dbReference type="GO" id="GO:0043590">
    <property type="term" value="C:bacterial nucleoid"/>
    <property type="evidence" value="ECO:0007669"/>
    <property type="project" value="TreeGrafter"/>
</dbReference>
<comment type="cofactor">
    <cofactor evidence="1">
        <name>Mg(2+)</name>
        <dbReference type="ChEBI" id="CHEBI:18420"/>
    </cofactor>
</comment>
<feature type="domain" description="Helicase ATP-binding" evidence="18">
    <location>
        <begin position="39"/>
        <end position="207"/>
    </location>
</feature>
<evidence type="ECO:0000256" key="3">
    <source>
        <dbReference type="ARBA" id="ARBA00005446"/>
    </source>
</evidence>
<comment type="cofactor">
    <cofactor evidence="2">
        <name>Zn(2+)</name>
        <dbReference type="ChEBI" id="CHEBI:29105"/>
    </cofactor>
</comment>
<evidence type="ECO:0000259" key="17">
    <source>
        <dbReference type="PROSITE" id="PS50967"/>
    </source>
</evidence>
<keyword evidence="8 20" id="KW-0347">Helicase</keyword>
<keyword evidence="6" id="KW-0227">DNA damage</keyword>
<dbReference type="Pfam" id="PF00271">
    <property type="entry name" value="Helicase_C"/>
    <property type="match status" value="1"/>
</dbReference>
<evidence type="ECO:0000256" key="16">
    <source>
        <dbReference type="ARBA" id="ARBA00034808"/>
    </source>
</evidence>
<dbReference type="Gene3D" id="3.40.50.300">
    <property type="entry name" value="P-loop containing nucleotide triphosphate hydrolases"/>
    <property type="match status" value="2"/>
</dbReference>
<evidence type="ECO:0000256" key="14">
    <source>
        <dbReference type="ARBA" id="ARBA00023235"/>
    </source>
</evidence>
<dbReference type="InterPro" id="IPR002121">
    <property type="entry name" value="HRDC_dom"/>
</dbReference>
<evidence type="ECO:0000256" key="15">
    <source>
        <dbReference type="ARBA" id="ARBA00034617"/>
    </source>
</evidence>
<dbReference type="CDD" id="cd18794">
    <property type="entry name" value="SF2_C_RecQ"/>
    <property type="match status" value="1"/>
</dbReference>
<dbReference type="Pfam" id="PF00270">
    <property type="entry name" value="DEAD"/>
    <property type="match status" value="1"/>
</dbReference>
<evidence type="ECO:0000256" key="4">
    <source>
        <dbReference type="ARBA" id="ARBA00022723"/>
    </source>
</evidence>
<dbReference type="InterPro" id="IPR006293">
    <property type="entry name" value="DNA_helicase_ATP-dep_RecQ_bac"/>
</dbReference>
<dbReference type="NCBIfam" id="TIGR01389">
    <property type="entry name" value="recQ"/>
    <property type="match status" value="1"/>
</dbReference>
<evidence type="ECO:0000256" key="9">
    <source>
        <dbReference type="ARBA" id="ARBA00022833"/>
    </source>
</evidence>
<dbReference type="Gene3D" id="1.10.150.80">
    <property type="entry name" value="HRDC domain"/>
    <property type="match status" value="1"/>
</dbReference>
<dbReference type="EMBL" id="UOGL01000523">
    <property type="protein sequence ID" value="VAX41232.1"/>
    <property type="molecule type" value="Genomic_DNA"/>
</dbReference>
<dbReference type="InterPro" id="IPR044876">
    <property type="entry name" value="HRDC_dom_sf"/>
</dbReference>
<accession>A0A3B1DKK0</accession>
<dbReference type="SUPFAM" id="SSF46785">
    <property type="entry name" value="Winged helix' DNA-binding domain"/>
    <property type="match status" value="1"/>
</dbReference>
<dbReference type="AlphaFoldDB" id="A0A3B1DKK0"/>
<evidence type="ECO:0000313" key="20">
    <source>
        <dbReference type="EMBL" id="VAX41232.1"/>
    </source>
</evidence>
<evidence type="ECO:0000256" key="7">
    <source>
        <dbReference type="ARBA" id="ARBA00022801"/>
    </source>
</evidence>
<dbReference type="FunFam" id="3.40.50.300:FF:000156">
    <property type="entry name" value="ATP-dependent DNA helicase recQ"/>
    <property type="match status" value="1"/>
</dbReference>
<dbReference type="GO" id="GO:0009432">
    <property type="term" value="P:SOS response"/>
    <property type="evidence" value="ECO:0007669"/>
    <property type="project" value="InterPro"/>
</dbReference>
<reference evidence="20" key="1">
    <citation type="submission" date="2018-06" db="EMBL/GenBank/DDBJ databases">
        <authorList>
            <person name="Zhirakovskaya E."/>
        </authorList>
    </citation>
    <scope>NUCLEOTIDE SEQUENCE</scope>
</reference>
<dbReference type="SUPFAM" id="SSF52540">
    <property type="entry name" value="P-loop containing nucleoside triphosphate hydrolases"/>
    <property type="match status" value="1"/>
</dbReference>
<dbReference type="GO" id="GO:0006310">
    <property type="term" value="P:DNA recombination"/>
    <property type="evidence" value="ECO:0007669"/>
    <property type="project" value="UniProtKB-KW"/>
</dbReference>
<dbReference type="InterPro" id="IPR036390">
    <property type="entry name" value="WH_DNA-bd_sf"/>
</dbReference>
<dbReference type="PROSITE" id="PS51192">
    <property type="entry name" value="HELICASE_ATP_BIND_1"/>
    <property type="match status" value="1"/>
</dbReference>
<feature type="domain" description="HRDC" evidence="17">
    <location>
        <begin position="540"/>
        <end position="620"/>
    </location>
</feature>
<evidence type="ECO:0000256" key="2">
    <source>
        <dbReference type="ARBA" id="ARBA00001947"/>
    </source>
</evidence>
<dbReference type="Pfam" id="PF14493">
    <property type="entry name" value="HTH_40"/>
    <property type="match status" value="1"/>
</dbReference>
<evidence type="ECO:0000256" key="6">
    <source>
        <dbReference type="ARBA" id="ARBA00022763"/>
    </source>
</evidence>
<name>A0A3B1DKK0_9ZZZZ</name>
<evidence type="ECO:0000256" key="1">
    <source>
        <dbReference type="ARBA" id="ARBA00001946"/>
    </source>
</evidence>
<dbReference type="GO" id="GO:0046872">
    <property type="term" value="F:metal ion binding"/>
    <property type="evidence" value="ECO:0007669"/>
    <property type="project" value="UniProtKB-KW"/>
</dbReference>
<organism evidence="20">
    <name type="scientific">hydrothermal vent metagenome</name>
    <dbReference type="NCBI Taxonomy" id="652676"/>
    <lineage>
        <taxon>unclassified sequences</taxon>
        <taxon>metagenomes</taxon>
        <taxon>ecological metagenomes</taxon>
    </lineage>
</organism>
<dbReference type="GO" id="GO:0005524">
    <property type="term" value="F:ATP binding"/>
    <property type="evidence" value="ECO:0007669"/>
    <property type="project" value="UniProtKB-KW"/>
</dbReference>
<dbReference type="GO" id="GO:0030894">
    <property type="term" value="C:replisome"/>
    <property type="evidence" value="ECO:0007669"/>
    <property type="project" value="TreeGrafter"/>
</dbReference>
<dbReference type="SMART" id="SM00956">
    <property type="entry name" value="RQC"/>
    <property type="match status" value="1"/>
</dbReference>
<dbReference type="NCBIfam" id="TIGR00614">
    <property type="entry name" value="recQ_fam"/>
    <property type="match status" value="1"/>
</dbReference>
<dbReference type="GO" id="GO:0005737">
    <property type="term" value="C:cytoplasm"/>
    <property type="evidence" value="ECO:0007669"/>
    <property type="project" value="TreeGrafter"/>
</dbReference>
<evidence type="ECO:0000259" key="18">
    <source>
        <dbReference type="PROSITE" id="PS51192"/>
    </source>
</evidence>
<keyword evidence="5" id="KW-0547">Nucleotide-binding</keyword>
<dbReference type="SMART" id="SM00490">
    <property type="entry name" value="HELICc"/>
    <property type="match status" value="1"/>
</dbReference>
<dbReference type="PANTHER" id="PTHR13710">
    <property type="entry name" value="DNA HELICASE RECQ FAMILY MEMBER"/>
    <property type="match status" value="1"/>
</dbReference>
<dbReference type="InterPro" id="IPR018982">
    <property type="entry name" value="RQC_domain"/>
</dbReference>
<dbReference type="InterPro" id="IPR004589">
    <property type="entry name" value="DNA_helicase_ATP-dep_RecQ"/>
</dbReference>
<dbReference type="CDD" id="cd17920">
    <property type="entry name" value="DEXHc_RecQ"/>
    <property type="match status" value="1"/>
</dbReference>
<dbReference type="GO" id="GO:0043138">
    <property type="term" value="F:3'-5' DNA helicase activity"/>
    <property type="evidence" value="ECO:0007669"/>
    <property type="project" value="UniProtKB-EC"/>
</dbReference>
<keyword evidence="11" id="KW-0238">DNA-binding</keyword>
<keyword evidence="9" id="KW-0862">Zinc</keyword>
<evidence type="ECO:0000256" key="8">
    <source>
        <dbReference type="ARBA" id="ARBA00022806"/>
    </source>
</evidence>
<dbReference type="InterPro" id="IPR036388">
    <property type="entry name" value="WH-like_DNA-bd_sf"/>
</dbReference>
<evidence type="ECO:0000256" key="12">
    <source>
        <dbReference type="ARBA" id="ARBA00023172"/>
    </source>
</evidence>